<dbReference type="Pfam" id="PF08478">
    <property type="entry name" value="POTRA_1"/>
    <property type="match status" value="1"/>
</dbReference>
<dbReference type="GO" id="GO:0043093">
    <property type="term" value="P:FtsZ-dependent cytokinesis"/>
    <property type="evidence" value="ECO:0007669"/>
    <property type="project" value="UniProtKB-UniRule"/>
</dbReference>
<evidence type="ECO:0000259" key="9">
    <source>
        <dbReference type="PROSITE" id="PS51779"/>
    </source>
</evidence>
<keyword evidence="7 8" id="KW-0131">Cell cycle</keyword>
<dbReference type="PROSITE" id="PS51779">
    <property type="entry name" value="POTRA"/>
    <property type="match status" value="1"/>
</dbReference>
<dbReference type="InterPro" id="IPR005548">
    <property type="entry name" value="Cell_div_FtsQ/DivIB_C"/>
</dbReference>
<sequence length="263" mass="30083">MENGKIVSIEDRIPKLKQQRKKKANRRLTLMLLLFFIMILCIIYFQSPLSKVQKISVSGNDSIATEIIQQSSGITDETNIWKINKEEAEARLESLPEVEHAKVSLRLPNTINIELEEFEKLAYLSKESEFFPVLSNGRVLENSLTQGIPVHAPILFSFEEGDILDEVIASLKQLPEEIISTISEIHHSPSETDSYRIYLYMNNGFEVNASLRNFSEKMIHYPSIISQLDPMQKGVIDIEVGSYFKAFEAEEAEEVELEKETQD</sequence>
<evidence type="ECO:0000256" key="8">
    <source>
        <dbReference type="HAMAP-Rule" id="MF_00912"/>
    </source>
</evidence>
<dbReference type="PANTHER" id="PTHR37820:SF1">
    <property type="entry name" value="CELL DIVISION PROTEIN FTSQ"/>
    <property type="match status" value="1"/>
</dbReference>
<keyword evidence="4 8" id="KW-0812">Transmembrane</keyword>
<dbReference type="OrthoDB" id="1819027at2"/>
<name>A0A1H8FB83_9BACI</name>
<evidence type="ECO:0000256" key="2">
    <source>
        <dbReference type="ARBA" id="ARBA00022475"/>
    </source>
</evidence>
<dbReference type="Proteomes" id="UP000198553">
    <property type="component" value="Unassembled WGS sequence"/>
</dbReference>
<dbReference type="PANTHER" id="PTHR37820">
    <property type="entry name" value="CELL DIVISION PROTEIN DIVIB"/>
    <property type="match status" value="1"/>
</dbReference>
<comment type="similarity">
    <text evidence="8">Belongs to the FtsQ/DivIB family. DivIB subfamily.</text>
</comment>
<evidence type="ECO:0000313" key="11">
    <source>
        <dbReference type="Proteomes" id="UP000198553"/>
    </source>
</evidence>
<dbReference type="Pfam" id="PF03799">
    <property type="entry name" value="FtsQ_DivIB_C"/>
    <property type="match status" value="1"/>
</dbReference>
<evidence type="ECO:0000256" key="6">
    <source>
        <dbReference type="ARBA" id="ARBA00023136"/>
    </source>
</evidence>
<dbReference type="Gene3D" id="3.40.50.10960">
    <property type="match status" value="1"/>
</dbReference>
<evidence type="ECO:0000256" key="7">
    <source>
        <dbReference type="ARBA" id="ARBA00023306"/>
    </source>
</evidence>
<dbReference type="EMBL" id="FOBW01000011">
    <property type="protein sequence ID" value="SEN28969.1"/>
    <property type="molecule type" value="Genomic_DNA"/>
</dbReference>
<dbReference type="InterPro" id="IPR034746">
    <property type="entry name" value="POTRA"/>
</dbReference>
<feature type="transmembrane region" description="Helical" evidence="8">
    <location>
        <begin position="28"/>
        <end position="45"/>
    </location>
</feature>
<keyword evidence="6 8" id="KW-0472">Membrane</keyword>
<accession>A0A1H8FB83</accession>
<evidence type="ECO:0000256" key="4">
    <source>
        <dbReference type="ARBA" id="ARBA00022692"/>
    </source>
</evidence>
<evidence type="ECO:0000256" key="1">
    <source>
        <dbReference type="ARBA" id="ARBA00004370"/>
    </source>
</evidence>
<dbReference type="STRING" id="930146.SAMN05192533_1116"/>
<organism evidence="10 11">
    <name type="scientific">Mesobacillus persicus</name>
    <dbReference type="NCBI Taxonomy" id="930146"/>
    <lineage>
        <taxon>Bacteria</taxon>
        <taxon>Bacillati</taxon>
        <taxon>Bacillota</taxon>
        <taxon>Bacilli</taxon>
        <taxon>Bacillales</taxon>
        <taxon>Bacillaceae</taxon>
        <taxon>Mesobacillus</taxon>
    </lineage>
</organism>
<feature type="domain" description="POTRA" evidence="9">
    <location>
        <begin position="50"/>
        <end position="118"/>
    </location>
</feature>
<proteinExistence type="inferred from homology"/>
<keyword evidence="11" id="KW-1185">Reference proteome</keyword>
<dbReference type="InterPro" id="IPR050487">
    <property type="entry name" value="FtsQ_DivIB"/>
</dbReference>
<evidence type="ECO:0000256" key="3">
    <source>
        <dbReference type="ARBA" id="ARBA00022618"/>
    </source>
</evidence>
<dbReference type="InterPro" id="IPR013685">
    <property type="entry name" value="POTRA_FtsQ_type"/>
</dbReference>
<reference evidence="11" key="1">
    <citation type="submission" date="2016-10" db="EMBL/GenBank/DDBJ databases">
        <authorList>
            <person name="Varghese N."/>
            <person name="Submissions S."/>
        </authorList>
    </citation>
    <scope>NUCLEOTIDE SEQUENCE [LARGE SCALE GENOMIC DNA]</scope>
    <source>
        <strain evidence="11">B48,IBRC-M 10115,DSM 25386,CECT 8001</strain>
    </source>
</reference>
<dbReference type="InterPro" id="IPR026580">
    <property type="entry name" value="DivIB"/>
</dbReference>
<dbReference type="Gene3D" id="3.10.20.310">
    <property type="entry name" value="membrane protein fhac"/>
    <property type="match status" value="1"/>
</dbReference>
<evidence type="ECO:0000256" key="5">
    <source>
        <dbReference type="ARBA" id="ARBA00022989"/>
    </source>
</evidence>
<keyword evidence="2 8" id="KW-1003">Cell membrane</keyword>
<dbReference type="GO" id="GO:0032153">
    <property type="term" value="C:cell division site"/>
    <property type="evidence" value="ECO:0007669"/>
    <property type="project" value="UniProtKB-UniRule"/>
</dbReference>
<comment type="subcellular location">
    <subcellularLocation>
        <location evidence="8">Cell membrane</location>
        <topology evidence="8">Single-pass type II membrane protein</topology>
    </subcellularLocation>
    <subcellularLocation>
        <location evidence="1">Membrane</location>
    </subcellularLocation>
    <text evidence="8">Localizes to the division septum.</text>
</comment>
<keyword evidence="3 8" id="KW-0132">Cell division</keyword>
<comment type="function">
    <text evidence="8">Cell division protein that may be involved in stabilizing or promoting the assembly of the division complex.</text>
</comment>
<evidence type="ECO:0000313" key="10">
    <source>
        <dbReference type="EMBL" id="SEN28969.1"/>
    </source>
</evidence>
<keyword evidence="5 8" id="KW-1133">Transmembrane helix</keyword>
<dbReference type="HAMAP" id="MF_00912">
    <property type="entry name" value="DivIB"/>
    <property type="match status" value="1"/>
</dbReference>
<dbReference type="RefSeq" id="WP_090747460.1">
    <property type="nucleotide sequence ID" value="NZ_FOBW01000011.1"/>
</dbReference>
<gene>
    <name evidence="8" type="primary">divIB</name>
    <name evidence="10" type="ORF">SAMN05192533_1116</name>
</gene>
<dbReference type="AlphaFoldDB" id="A0A1H8FB83"/>
<dbReference type="GO" id="GO:0005886">
    <property type="term" value="C:plasma membrane"/>
    <property type="evidence" value="ECO:0007669"/>
    <property type="project" value="UniProtKB-SubCell"/>
</dbReference>
<protein>
    <recommendedName>
        <fullName evidence="8">Cell division protein DivIB</fullName>
    </recommendedName>
</protein>